<dbReference type="AlphaFoldDB" id="A0A177MXT0"/>
<evidence type="ECO:0000313" key="4">
    <source>
        <dbReference type="Proteomes" id="UP000078476"/>
    </source>
</evidence>
<feature type="transmembrane region" description="Helical" evidence="2">
    <location>
        <begin position="211"/>
        <end position="232"/>
    </location>
</feature>
<dbReference type="InterPro" id="IPR005883">
    <property type="entry name" value="PilM"/>
</dbReference>
<gene>
    <name evidence="3" type="ORF">A1359_01985</name>
</gene>
<evidence type="ECO:0000313" key="3">
    <source>
        <dbReference type="EMBL" id="OAI10083.1"/>
    </source>
</evidence>
<organism evidence="3 4">
    <name type="scientific">Methylomonas lenta</name>
    <dbReference type="NCBI Taxonomy" id="980561"/>
    <lineage>
        <taxon>Bacteria</taxon>
        <taxon>Pseudomonadati</taxon>
        <taxon>Pseudomonadota</taxon>
        <taxon>Gammaproteobacteria</taxon>
        <taxon>Methylococcales</taxon>
        <taxon>Methylococcaceae</taxon>
        <taxon>Methylomonas</taxon>
    </lineage>
</organism>
<dbReference type="PANTHER" id="PTHR40278">
    <property type="entry name" value="DNA UTILIZATION PROTEIN HOFN"/>
    <property type="match status" value="1"/>
</dbReference>
<dbReference type="OrthoDB" id="5621075at2"/>
<dbReference type="Pfam" id="PF11104">
    <property type="entry name" value="PilM_2"/>
    <property type="match status" value="1"/>
</dbReference>
<evidence type="ECO:0000256" key="1">
    <source>
        <dbReference type="SAM" id="Coils"/>
    </source>
</evidence>
<dbReference type="InterPro" id="IPR052534">
    <property type="entry name" value="Extracell_DNA_Util/SecSys_Comp"/>
</dbReference>
<dbReference type="Pfam" id="PF05137">
    <property type="entry name" value="PilN"/>
    <property type="match status" value="1"/>
</dbReference>
<dbReference type="Gene3D" id="3.30.1490.300">
    <property type="match status" value="1"/>
</dbReference>
<feature type="coiled-coil region" evidence="1">
    <location>
        <begin position="238"/>
        <end position="268"/>
    </location>
</feature>
<dbReference type="RefSeq" id="WP_066987658.1">
    <property type="nucleotide sequence ID" value="NZ_LUUI01000160.1"/>
</dbReference>
<dbReference type="EMBL" id="LUUI01000160">
    <property type="protein sequence ID" value="OAI10083.1"/>
    <property type="molecule type" value="Genomic_DNA"/>
</dbReference>
<keyword evidence="1" id="KW-0175">Coiled coil</keyword>
<keyword evidence="4" id="KW-1185">Reference proteome</keyword>
<comment type="caution">
    <text evidence="3">The sequence shown here is derived from an EMBL/GenBank/DDBJ whole genome shotgun (WGS) entry which is preliminary data.</text>
</comment>
<accession>A0A177MXT0</accession>
<evidence type="ECO:0000256" key="2">
    <source>
        <dbReference type="SAM" id="Phobius"/>
    </source>
</evidence>
<dbReference type="Proteomes" id="UP000078476">
    <property type="component" value="Unassembled WGS sequence"/>
</dbReference>
<dbReference type="InterPro" id="IPR007813">
    <property type="entry name" value="PilN"/>
</dbReference>
<sequence length="402" mass="45640">MNLDTTIDIDLKGFFNWWGRELVFLVPKALRQRLRDRHGCVILTPEVHGYAAVFFDDDGKVVVRRQLDLATSTGFQQLKIQYPAIEKAEIVLRLTADQAIHKLIYLPAAAHENLQQVVGFELDRYTPFSVEQVYFNAIMLGKTDHSQLEVLLIAAPKVSLDEQLLQVAALGVRPHKIDYQQVLEDFPQIGHAVNLLPDRYQHQGSKLSQSMHWITSGLLVLLTLWVLVWPIWMQGQTVDSLKTRIQQLEKQNRIVDQQQTELDALRVETQKLIDIKYQSPALLAVLGELSNLLNDDTWLTHLQYSDKRMQIQGQSPAASALISVLEQSEFFSNVSFVSPLTQDKTTGRERFQISLDVSMPVDVGINNESDAAVVEPSDQNNVDMQKMLEENNSEVTEEVKGD</sequence>
<dbReference type="STRING" id="980561.A1359_01985"/>
<dbReference type="PANTHER" id="PTHR40278:SF1">
    <property type="entry name" value="DNA UTILIZATION PROTEIN HOFN"/>
    <property type="match status" value="1"/>
</dbReference>
<reference evidence="3 4" key="1">
    <citation type="submission" date="2016-03" db="EMBL/GenBank/DDBJ databases">
        <authorList>
            <person name="Ploux O."/>
        </authorList>
    </citation>
    <scope>NUCLEOTIDE SEQUENCE [LARGE SCALE GENOMIC DNA]</scope>
    <source>
        <strain evidence="3 4">R-45370</strain>
    </source>
</reference>
<keyword evidence="2" id="KW-1133">Transmembrane helix</keyword>
<protein>
    <submittedName>
        <fullName evidence="3">Fimbrial assembly protein</fullName>
    </submittedName>
</protein>
<keyword evidence="2" id="KW-0472">Membrane</keyword>
<keyword evidence="2" id="KW-0812">Transmembrane</keyword>
<proteinExistence type="predicted"/>
<name>A0A177MXT0_9GAMM</name>
<dbReference type="InterPro" id="IPR043129">
    <property type="entry name" value="ATPase_NBD"/>
</dbReference>
<dbReference type="SUPFAM" id="SSF53067">
    <property type="entry name" value="Actin-like ATPase domain"/>
    <property type="match status" value="1"/>
</dbReference>